<proteinExistence type="predicted"/>
<reference evidence="1" key="1">
    <citation type="journal article" date="2014" name="Front. Microbiol.">
        <title>High frequency of phylogenetically diverse reductive dehalogenase-homologous genes in deep subseafloor sedimentary metagenomes.</title>
        <authorList>
            <person name="Kawai M."/>
            <person name="Futagami T."/>
            <person name="Toyoda A."/>
            <person name="Takaki Y."/>
            <person name="Nishi S."/>
            <person name="Hori S."/>
            <person name="Arai W."/>
            <person name="Tsubouchi T."/>
            <person name="Morono Y."/>
            <person name="Uchiyama I."/>
            <person name="Ito T."/>
            <person name="Fujiyama A."/>
            <person name="Inagaki F."/>
            <person name="Takami H."/>
        </authorList>
    </citation>
    <scope>NUCLEOTIDE SEQUENCE</scope>
    <source>
        <strain evidence="1">Expedition CK06-06</strain>
    </source>
</reference>
<feature type="non-terminal residue" evidence="1">
    <location>
        <position position="133"/>
    </location>
</feature>
<protein>
    <submittedName>
        <fullName evidence="1">Uncharacterized protein</fullName>
    </submittedName>
</protein>
<name>X0SYX4_9ZZZZ</name>
<sequence length="133" mass="14817">MSKLTVILLLATIIALCALPKASAQRKFEFDVYTVFASNYRHGMGDDLLLVKSCLKQLPFSSYTRLNKKHFKLLLDRTAKIPIPGGSTLTVQPKVYYGKNAYIQVQLTGEDKGISFYDPKNSVSILSGPAFRI</sequence>
<dbReference type="AlphaFoldDB" id="X0SYX4"/>
<gene>
    <name evidence="1" type="ORF">S01H1_14066</name>
</gene>
<organism evidence="1">
    <name type="scientific">marine sediment metagenome</name>
    <dbReference type="NCBI Taxonomy" id="412755"/>
    <lineage>
        <taxon>unclassified sequences</taxon>
        <taxon>metagenomes</taxon>
        <taxon>ecological metagenomes</taxon>
    </lineage>
</organism>
<dbReference type="EMBL" id="BARS01007298">
    <property type="protein sequence ID" value="GAF81132.1"/>
    <property type="molecule type" value="Genomic_DNA"/>
</dbReference>
<comment type="caution">
    <text evidence="1">The sequence shown here is derived from an EMBL/GenBank/DDBJ whole genome shotgun (WGS) entry which is preliminary data.</text>
</comment>
<accession>X0SYX4</accession>
<evidence type="ECO:0000313" key="1">
    <source>
        <dbReference type="EMBL" id="GAF81132.1"/>
    </source>
</evidence>